<evidence type="ECO:0000313" key="2">
    <source>
        <dbReference type="Proteomes" id="UP001497535"/>
    </source>
</evidence>
<sequence length="80" mass="9513">MYESENCLKSMGYCGNHLEIKKISPFLFPFYFEETPSLLISTLFHLHNILECFYKFSKYSCSFLKIIFIISNNCPKHRCN</sequence>
<gene>
    <name evidence="1" type="ORF">MENTE1834_LOCUS30584</name>
</gene>
<protein>
    <submittedName>
        <fullName evidence="1">Uncharacterized protein</fullName>
    </submittedName>
</protein>
<keyword evidence="2" id="KW-1185">Reference proteome</keyword>
<comment type="caution">
    <text evidence="1">The sequence shown here is derived from an EMBL/GenBank/DDBJ whole genome shotgun (WGS) entry which is preliminary data.</text>
</comment>
<organism evidence="1 2">
    <name type="scientific">Meloidogyne enterolobii</name>
    <name type="common">Root-knot nematode worm</name>
    <name type="synonym">Meloidogyne mayaguensis</name>
    <dbReference type="NCBI Taxonomy" id="390850"/>
    <lineage>
        <taxon>Eukaryota</taxon>
        <taxon>Metazoa</taxon>
        <taxon>Ecdysozoa</taxon>
        <taxon>Nematoda</taxon>
        <taxon>Chromadorea</taxon>
        <taxon>Rhabditida</taxon>
        <taxon>Tylenchina</taxon>
        <taxon>Tylenchomorpha</taxon>
        <taxon>Tylenchoidea</taxon>
        <taxon>Meloidogynidae</taxon>
        <taxon>Meloidogyninae</taxon>
        <taxon>Meloidogyne</taxon>
    </lineage>
</organism>
<dbReference type="Proteomes" id="UP001497535">
    <property type="component" value="Unassembled WGS sequence"/>
</dbReference>
<reference evidence="1" key="1">
    <citation type="submission" date="2023-11" db="EMBL/GenBank/DDBJ databases">
        <authorList>
            <person name="Poullet M."/>
        </authorList>
    </citation>
    <scope>NUCLEOTIDE SEQUENCE</scope>
    <source>
        <strain evidence="1">E1834</strain>
    </source>
</reference>
<name>A0ACB0ZZ68_MELEN</name>
<dbReference type="EMBL" id="CAVMJV010000050">
    <property type="protein sequence ID" value="CAK5083260.1"/>
    <property type="molecule type" value="Genomic_DNA"/>
</dbReference>
<proteinExistence type="predicted"/>
<accession>A0ACB0ZZ68</accession>
<evidence type="ECO:0000313" key="1">
    <source>
        <dbReference type="EMBL" id="CAK5083260.1"/>
    </source>
</evidence>